<dbReference type="STRING" id="27835.A0A0N4YFK2"/>
<dbReference type="GO" id="GO:0051301">
    <property type="term" value="P:cell division"/>
    <property type="evidence" value="ECO:0007669"/>
    <property type="project" value="InterPro"/>
</dbReference>
<keyword evidence="6" id="KW-1185">Reference proteome</keyword>
<dbReference type="GO" id="GO:0000940">
    <property type="term" value="C:outer kinetochore"/>
    <property type="evidence" value="ECO:0007669"/>
    <property type="project" value="TreeGrafter"/>
</dbReference>
<accession>A0A0N4YFK2</accession>
<dbReference type="GO" id="GO:0031110">
    <property type="term" value="P:regulation of microtubule polymerization or depolymerization"/>
    <property type="evidence" value="ECO:0007669"/>
    <property type="project" value="TreeGrafter"/>
</dbReference>
<dbReference type="GO" id="GO:0072686">
    <property type="term" value="C:mitotic spindle"/>
    <property type="evidence" value="ECO:0007669"/>
    <property type="project" value="TreeGrafter"/>
</dbReference>
<evidence type="ECO:0000313" key="6">
    <source>
        <dbReference type="Proteomes" id="UP000271162"/>
    </source>
</evidence>
<dbReference type="AlphaFoldDB" id="A0A0N4YFK2"/>
<evidence type="ECO:0000256" key="3">
    <source>
        <dbReference type="ARBA" id="ARBA00047202"/>
    </source>
</evidence>
<dbReference type="InterPro" id="IPR042031">
    <property type="entry name" value="SKA1_MBD_sf"/>
</dbReference>
<dbReference type="OMA" id="GMRERTK"/>
<dbReference type="PANTHER" id="PTHR28573">
    <property type="entry name" value="SPINDLE AND KINETOCHORE-ASSOCIATED PROTEIN 1"/>
    <property type="match status" value="1"/>
</dbReference>
<protein>
    <recommendedName>
        <fullName evidence="2">SKA complex subunit 1</fullName>
    </recommendedName>
    <alternativeName>
        <fullName evidence="3">Spindle and kinetochore-associated protein 1</fullName>
    </alternativeName>
</protein>
<evidence type="ECO:0000256" key="2">
    <source>
        <dbReference type="ARBA" id="ARBA00047182"/>
    </source>
</evidence>
<proteinExistence type="inferred from homology"/>
<organism evidence="7">
    <name type="scientific">Nippostrongylus brasiliensis</name>
    <name type="common">Rat hookworm</name>
    <dbReference type="NCBI Taxonomy" id="27835"/>
    <lineage>
        <taxon>Eukaryota</taxon>
        <taxon>Metazoa</taxon>
        <taxon>Ecdysozoa</taxon>
        <taxon>Nematoda</taxon>
        <taxon>Chromadorea</taxon>
        <taxon>Rhabditida</taxon>
        <taxon>Rhabditina</taxon>
        <taxon>Rhabditomorpha</taxon>
        <taxon>Strongyloidea</taxon>
        <taxon>Heligmosomidae</taxon>
        <taxon>Nippostrongylus</taxon>
    </lineage>
</organism>
<dbReference type="GO" id="GO:0005876">
    <property type="term" value="C:spindle microtubule"/>
    <property type="evidence" value="ECO:0007669"/>
    <property type="project" value="TreeGrafter"/>
</dbReference>
<feature type="region of interest" description="Disordered" evidence="4">
    <location>
        <begin position="89"/>
        <end position="128"/>
    </location>
</feature>
<name>A0A0N4YFK2_NIPBR</name>
<dbReference type="WBParaSite" id="NBR_0001554101-mRNA-1">
    <property type="protein sequence ID" value="NBR_0001554101-mRNA-1"/>
    <property type="gene ID" value="NBR_0001554101"/>
</dbReference>
<evidence type="ECO:0000256" key="4">
    <source>
        <dbReference type="SAM" id="MobiDB-lite"/>
    </source>
</evidence>
<evidence type="ECO:0000313" key="7">
    <source>
        <dbReference type="WBParaSite" id="NBR_0001554101-mRNA-1"/>
    </source>
</evidence>
<comment type="similarity">
    <text evidence="1">Belongs to the SKA1 family.</text>
</comment>
<dbReference type="EMBL" id="UYSL01021781">
    <property type="protein sequence ID" value="VDL79136.1"/>
    <property type="molecule type" value="Genomic_DNA"/>
</dbReference>
<dbReference type="PANTHER" id="PTHR28573:SF1">
    <property type="entry name" value="SPINDLE AND KINETOCHORE-ASSOCIATED PROTEIN 1"/>
    <property type="match status" value="1"/>
</dbReference>
<sequence length="218" mass="24814">MTDYLNLPLDEKHLEPILARKNDIISCVEQVVAESKIQRVLRPFEEKLEQLRLAIRDCNLLNTQLREMSPLEHVFLGIGDVLRDANIPVDYGRKPDPESLPKPSVAEPAVKAPAHAPTSSQASVLPEDAQARPRAIIPLVQPDEFETIPKYMRGRMTNEELNEEPPTIAGQLFCEDVDVKQGMRERTKNLFRAAVPCLRHVKRIKEVRVKGKAYFMPY</sequence>
<gene>
    <name evidence="5" type="ORF">NBR_LOCUS15542</name>
</gene>
<dbReference type="Gene3D" id="1.10.10.1890">
    <property type="entry name" value="Ska1 microtubule binding domain-like"/>
    <property type="match status" value="2"/>
</dbReference>
<dbReference type="GO" id="GO:0007059">
    <property type="term" value="P:chromosome segregation"/>
    <property type="evidence" value="ECO:0007669"/>
    <property type="project" value="InterPro"/>
</dbReference>
<reference evidence="7" key="1">
    <citation type="submission" date="2017-02" db="UniProtKB">
        <authorList>
            <consortium name="WormBaseParasite"/>
        </authorList>
    </citation>
    <scope>IDENTIFICATION</scope>
</reference>
<evidence type="ECO:0000313" key="5">
    <source>
        <dbReference type="EMBL" id="VDL79136.1"/>
    </source>
</evidence>
<evidence type="ECO:0000256" key="1">
    <source>
        <dbReference type="ARBA" id="ARBA00006836"/>
    </source>
</evidence>
<dbReference type="GO" id="GO:0008017">
    <property type="term" value="F:microtubule binding"/>
    <property type="evidence" value="ECO:0007669"/>
    <property type="project" value="InterPro"/>
</dbReference>
<dbReference type="InterPro" id="IPR009829">
    <property type="entry name" value="SKA1"/>
</dbReference>
<reference evidence="5 6" key="2">
    <citation type="submission" date="2018-11" db="EMBL/GenBank/DDBJ databases">
        <authorList>
            <consortium name="Pathogen Informatics"/>
        </authorList>
    </citation>
    <scope>NUCLEOTIDE SEQUENCE [LARGE SCALE GENOMIC DNA]</scope>
</reference>
<dbReference type="GO" id="GO:0000278">
    <property type="term" value="P:mitotic cell cycle"/>
    <property type="evidence" value="ECO:0007669"/>
    <property type="project" value="TreeGrafter"/>
</dbReference>
<dbReference type="Proteomes" id="UP000271162">
    <property type="component" value="Unassembled WGS sequence"/>
</dbReference>
<dbReference type="Pfam" id="PF07160">
    <property type="entry name" value="SKA1"/>
    <property type="match status" value="2"/>
</dbReference>